<protein>
    <recommendedName>
        <fullName evidence="7">UDP-3-O-acylglucosamine N-acyltransferase</fullName>
        <ecNumber evidence="7">2.3.1.191</ecNumber>
    </recommendedName>
</protein>
<dbReference type="Gene3D" id="3.40.1390.10">
    <property type="entry name" value="MurE/MurF, N-terminal domain"/>
    <property type="match status" value="1"/>
</dbReference>
<dbReference type="InterPro" id="IPR011004">
    <property type="entry name" value="Trimer_LpxA-like_sf"/>
</dbReference>
<dbReference type="InterPro" id="IPR007691">
    <property type="entry name" value="LpxD"/>
</dbReference>
<dbReference type="Proteomes" id="UP000288096">
    <property type="component" value="Unassembled WGS sequence"/>
</dbReference>
<evidence type="ECO:0000256" key="3">
    <source>
        <dbReference type="ARBA" id="ARBA00022679"/>
    </source>
</evidence>
<evidence type="ECO:0000256" key="4">
    <source>
        <dbReference type="ARBA" id="ARBA00022737"/>
    </source>
</evidence>
<evidence type="ECO:0000313" key="9">
    <source>
        <dbReference type="EMBL" id="GBC60059.1"/>
    </source>
</evidence>
<evidence type="ECO:0000256" key="7">
    <source>
        <dbReference type="HAMAP-Rule" id="MF_00523"/>
    </source>
</evidence>
<proteinExistence type="inferred from homology"/>
<dbReference type="InterPro" id="IPR018357">
    <property type="entry name" value="Hexapep_transf_CS"/>
</dbReference>
<evidence type="ECO:0000313" key="10">
    <source>
        <dbReference type="Proteomes" id="UP000288096"/>
    </source>
</evidence>
<gene>
    <name evidence="7" type="primary">lpxD</name>
    <name evidence="9" type="ORF">DENIS_1001</name>
</gene>
<dbReference type="Gene3D" id="2.160.10.10">
    <property type="entry name" value="Hexapeptide repeat proteins"/>
    <property type="match status" value="1"/>
</dbReference>
<dbReference type="EC" id="2.3.1.191" evidence="7"/>
<reference evidence="10" key="1">
    <citation type="submission" date="2017-11" db="EMBL/GenBank/DDBJ databases">
        <authorList>
            <person name="Watanabe M."/>
            <person name="Kojima H."/>
        </authorList>
    </citation>
    <scope>NUCLEOTIDE SEQUENCE [LARGE SCALE GENOMIC DNA]</scope>
    <source>
        <strain evidence="10">Tokyo 01</strain>
    </source>
</reference>
<dbReference type="InterPro" id="IPR001451">
    <property type="entry name" value="Hexapep"/>
</dbReference>
<evidence type="ECO:0000256" key="1">
    <source>
        <dbReference type="ARBA" id="ARBA00022516"/>
    </source>
</evidence>
<evidence type="ECO:0000256" key="6">
    <source>
        <dbReference type="ARBA" id="ARBA00023315"/>
    </source>
</evidence>
<comment type="caution">
    <text evidence="9">The sequence shown here is derived from an EMBL/GenBank/DDBJ whole genome shotgun (WGS) entry which is preliminary data.</text>
</comment>
<name>A0A401FSW4_9BACT</name>
<dbReference type="NCBIfam" id="TIGR01853">
    <property type="entry name" value="lipid_A_lpxD"/>
    <property type="match status" value="1"/>
</dbReference>
<dbReference type="AlphaFoldDB" id="A0A401FSW4"/>
<keyword evidence="3 7" id="KW-0808">Transferase</keyword>
<dbReference type="InterPro" id="IPR020573">
    <property type="entry name" value="UDP_GlcNAc_AcTrfase_non-rep"/>
</dbReference>
<comment type="subunit">
    <text evidence="7">Homotrimer.</text>
</comment>
<comment type="similarity">
    <text evidence="7">Belongs to the transferase hexapeptide repeat family. LpxD subfamily.</text>
</comment>
<keyword evidence="4 7" id="KW-0677">Repeat</keyword>
<keyword evidence="10" id="KW-1185">Reference proteome</keyword>
<dbReference type="GO" id="GO:0016020">
    <property type="term" value="C:membrane"/>
    <property type="evidence" value="ECO:0007669"/>
    <property type="project" value="GOC"/>
</dbReference>
<dbReference type="PANTHER" id="PTHR43378:SF2">
    <property type="entry name" value="UDP-3-O-ACYLGLUCOSAMINE N-ACYLTRANSFERASE 1, MITOCHONDRIAL-RELATED"/>
    <property type="match status" value="1"/>
</dbReference>
<dbReference type="PROSITE" id="PS00101">
    <property type="entry name" value="HEXAPEP_TRANSFERASES"/>
    <property type="match status" value="2"/>
</dbReference>
<evidence type="ECO:0000256" key="2">
    <source>
        <dbReference type="ARBA" id="ARBA00022556"/>
    </source>
</evidence>
<dbReference type="OrthoDB" id="9784739at2"/>
<dbReference type="GO" id="GO:0009245">
    <property type="term" value="P:lipid A biosynthetic process"/>
    <property type="evidence" value="ECO:0007669"/>
    <property type="project" value="UniProtKB-UniRule"/>
</dbReference>
<feature type="domain" description="UDP-3-O-[3-hydroxymyristoyl] glucosamine N-acyltransferase non-repeat region" evidence="8">
    <location>
        <begin position="23"/>
        <end position="86"/>
    </location>
</feature>
<dbReference type="Pfam" id="PF04613">
    <property type="entry name" value="LpxD"/>
    <property type="match status" value="1"/>
</dbReference>
<feature type="active site" description="Proton acceptor" evidence="7">
    <location>
        <position position="237"/>
    </location>
</feature>
<dbReference type="SUPFAM" id="SSF51161">
    <property type="entry name" value="Trimeric LpxA-like enzymes"/>
    <property type="match status" value="1"/>
</dbReference>
<dbReference type="UniPathway" id="UPA00973"/>
<dbReference type="PANTHER" id="PTHR43378">
    <property type="entry name" value="UDP-3-O-ACYLGLUCOSAMINE N-ACYLTRANSFERASE"/>
    <property type="match status" value="1"/>
</dbReference>
<dbReference type="CDD" id="cd03352">
    <property type="entry name" value="LbH_LpxD"/>
    <property type="match status" value="1"/>
</dbReference>
<reference evidence="10" key="2">
    <citation type="submission" date="2019-01" db="EMBL/GenBank/DDBJ databases">
        <title>Genome sequence of Desulfonema ishimotonii strain Tokyo 01.</title>
        <authorList>
            <person name="Fukui M."/>
        </authorList>
    </citation>
    <scope>NUCLEOTIDE SEQUENCE [LARGE SCALE GENOMIC DNA]</scope>
    <source>
        <strain evidence="10">Tokyo 01</strain>
    </source>
</reference>
<dbReference type="RefSeq" id="WP_124327515.1">
    <property type="nucleotide sequence ID" value="NZ_BEXT01000001.1"/>
</dbReference>
<keyword evidence="2 7" id="KW-0441">Lipid A biosynthesis</keyword>
<dbReference type="NCBIfam" id="NF002060">
    <property type="entry name" value="PRK00892.1"/>
    <property type="match status" value="1"/>
</dbReference>
<dbReference type="EMBL" id="BEXT01000001">
    <property type="protein sequence ID" value="GBC60059.1"/>
    <property type="molecule type" value="Genomic_DNA"/>
</dbReference>
<evidence type="ECO:0000259" key="8">
    <source>
        <dbReference type="Pfam" id="PF04613"/>
    </source>
</evidence>
<evidence type="ECO:0000256" key="5">
    <source>
        <dbReference type="ARBA" id="ARBA00023098"/>
    </source>
</evidence>
<keyword evidence="1 7" id="KW-0444">Lipid biosynthesis</keyword>
<comment type="function">
    <text evidence="7">Catalyzes the N-acylation of UDP-3-O-acylglucosamine using 3-hydroxyacyl-ACP as the acyl donor. Is involved in the biosynthesis of lipid A, a phosphorylated glycolipid that anchors the lipopolysaccharide to the outer membrane of the cell.</text>
</comment>
<comment type="pathway">
    <text evidence="7">Bacterial outer membrane biogenesis; LPS lipid A biosynthesis.</text>
</comment>
<organism evidence="9 10">
    <name type="scientific">Desulfonema ishimotonii</name>
    <dbReference type="NCBI Taxonomy" id="45657"/>
    <lineage>
        <taxon>Bacteria</taxon>
        <taxon>Pseudomonadati</taxon>
        <taxon>Thermodesulfobacteriota</taxon>
        <taxon>Desulfobacteria</taxon>
        <taxon>Desulfobacterales</taxon>
        <taxon>Desulfococcaceae</taxon>
        <taxon>Desulfonema</taxon>
    </lineage>
</organism>
<keyword evidence="6 7" id="KW-0012">Acyltransferase</keyword>
<sequence length="340" mass="35763">MKIRLTEIAETIGGEIIGDAGREISGVAPFEHAGADHITLAGSPKFLKALESARAGAVIVPRNITAGAATVIAVDNPGVAFAKVVEMFHPKPAPEDRISPRAHMGEAVTCGQQVSVGHFVSVGDRVSLGNRVRIHPGVVIGADVTIGDDVEIYPNVTIRERCRIGSRVIIHAGTVIGSDGFGFAPDGAQYYKIPHTGIVQIDDDTEIGACNAIDRGTFGKTHIGRGVKTDNLVHIAHNVTVGENSVLVAQVGISGSTRIGKHAILAGQAGISGHLNLGDNVTVGPQAGIAKSVPDGEIVSGSPGISHRLWLRVQQLIPKLPEMRKRVAELEKRLEKLEEK</sequence>
<dbReference type="GO" id="GO:0016410">
    <property type="term" value="F:N-acyltransferase activity"/>
    <property type="evidence" value="ECO:0007669"/>
    <property type="project" value="InterPro"/>
</dbReference>
<comment type="catalytic activity">
    <reaction evidence="7">
        <text>a UDP-3-O-[(3R)-3-hydroxyacyl]-alpha-D-glucosamine + a (3R)-hydroxyacyl-[ACP] = a UDP-2-N,3-O-bis[(3R)-3-hydroxyacyl]-alpha-D-glucosamine + holo-[ACP] + H(+)</text>
        <dbReference type="Rhea" id="RHEA:53836"/>
        <dbReference type="Rhea" id="RHEA-COMP:9685"/>
        <dbReference type="Rhea" id="RHEA-COMP:9945"/>
        <dbReference type="ChEBI" id="CHEBI:15378"/>
        <dbReference type="ChEBI" id="CHEBI:64479"/>
        <dbReference type="ChEBI" id="CHEBI:78827"/>
        <dbReference type="ChEBI" id="CHEBI:137740"/>
        <dbReference type="ChEBI" id="CHEBI:137748"/>
        <dbReference type="EC" id="2.3.1.191"/>
    </reaction>
</comment>
<accession>A0A401FSW4</accession>
<dbReference type="Pfam" id="PF00132">
    <property type="entry name" value="Hexapep"/>
    <property type="match status" value="2"/>
</dbReference>
<dbReference type="GO" id="GO:0103118">
    <property type="term" value="F:UDP-3-O-[(3R)-3-hydroxyacyl]-glucosamine N-acyltransferase activity"/>
    <property type="evidence" value="ECO:0007669"/>
    <property type="project" value="UniProtKB-EC"/>
</dbReference>
<dbReference type="HAMAP" id="MF_00523">
    <property type="entry name" value="LpxD"/>
    <property type="match status" value="1"/>
</dbReference>
<keyword evidence="5 7" id="KW-0443">Lipid metabolism</keyword>